<evidence type="ECO:0000256" key="4">
    <source>
        <dbReference type="PROSITE-ProRule" id="PRU00335"/>
    </source>
</evidence>
<keyword evidence="3" id="KW-0804">Transcription</keyword>
<dbReference type="SUPFAM" id="SSF48498">
    <property type="entry name" value="Tetracyclin repressor-like, C-terminal domain"/>
    <property type="match status" value="1"/>
</dbReference>
<dbReference type="PANTHER" id="PTHR30055:SF220">
    <property type="entry name" value="TETR-FAMILY REGULATORY PROTEIN"/>
    <property type="match status" value="1"/>
</dbReference>
<dbReference type="InterPro" id="IPR025996">
    <property type="entry name" value="MT1864/Rv1816-like_C"/>
</dbReference>
<evidence type="ECO:0000256" key="5">
    <source>
        <dbReference type="SAM" id="MobiDB-lite"/>
    </source>
</evidence>
<evidence type="ECO:0000313" key="8">
    <source>
        <dbReference type="Proteomes" id="UP000682843"/>
    </source>
</evidence>
<reference evidence="7 8" key="1">
    <citation type="submission" date="2019-02" db="EMBL/GenBank/DDBJ databases">
        <title>Emended description of the genus Rhodopseudomonas and description of Rhodopseudomonas albus sp. nov., a non-phototrophic, heavy-metal-tolerant bacterium isolated from garden soil.</title>
        <authorList>
            <person name="Bao Z."/>
            <person name="Cao W.W."/>
            <person name="Sato Y."/>
            <person name="Nishizawa T."/>
            <person name="Zhao J."/>
            <person name="Guo Y."/>
            <person name="Ohta H."/>
        </authorList>
    </citation>
    <scope>NUCLEOTIDE SEQUENCE [LARGE SCALE GENOMIC DNA]</scope>
    <source>
        <strain evidence="7 8">SK50-23</strain>
    </source>
</reference>
<dbReference type="InterPro" id="IPR001647">
    <property type="entry name" value="HTH_TetR"/>
</dbReference>
<dbReference type="Pfam" id="PF13305">
    <property type="entry name" value="TetR_C_33"/>
    <property type="match status" value="1"/>
</dbReference>
<feature type="DNA-binding region" description="H-T-H motif" evidence="4">
    <location>
        <begin position="67"/>
        <end position="86"/>
    </location>
</feature>
<accession>A0ABX8AD97</accession>
<evidence type="ECO:0000256" key="2">
    <source>
        <dbReference type="ARBA" id="ARBA00023125"/>
    </source>
</evidence>
<dbReference type="InterPro" id="IPR009057">
    <property type="entry name" value="Homeodomain-like_sf"/>
</dbReference>
<organism evidence="7 8">
    <name type="scientific">Tardiphaga alba</name>
    <dbReference type="NCBI Taxonomy" id="340268"/>
    <lineage>
        <taxon>Bacteria</taxon>
        <taxon>Pseudomonadati</taxon>
        <taxon>Pseudomonadota</taxon>
        <taxon>Alphaproteobacteria</taxon>
        <taxon>Hyphomicrobiales</taxon>
        <taxon>Nitrobacteraceae</taxon>
        <taxon>Tardiphaga</taxon>
    </lineage>
</organism>
<dbReference type="PROSITE" id="PS50977">
    <property type="entry name" value="HTH_TETR_2"/>
    <property type="match status" value="1"/>
</dbReference>
<dbReference type="InterPro" id="IPR050109">
    <property type="entry name" value="HTH-type_TetR-like_transc_reg"/>
</dbReference>
<dbReference type="Gene3D" id="1.10.357.10">
    <property type="entry name" value="Tetracycline Repressor, domain 2"/>
    <property type="match status" value="1"/>
</dbReference>
<dbReference type="Pfam" id="PF00440">
    <property type="entry name" value="TetR_N"/>
    <property type="match status" value="1"/>
</dbReference>
<proteinExistence type="predicted"/>
<gene>
    <name evidence="7" type="ORF">RPMA_20455</name>
</gene>
<protein>
    <submittedName>
        <fullName evidence="7">TetR/AcrR family transcriptional regulator</fullName>
    </submittedName>
</protein>
<dbReference type="InterPro" id="IPR036271">
    <property type="entry name" value="Tet_transcr_reg_TetR-rel_C_sf"/>
</dbReference>
<evidence type="ECO:0000256" key="1">
    <source>
        <dbReference type="ARBA" id="ARBA00023015"/>
    </source>
</evidence>
<feature type="region of interest" description="Disordered" evidence="5">
    <location>
        <begin position="1"/>
        <end position="40"/>
    </location>
</feature>
<evidence type="ECO:0000313" key="7">
    <source>
        <dbReference type="EMBL" id="QUS40946.1"/>
    </source>
</evidence>
<keyword evidence="1" id="KW-0805">Transcription regulation</keyword>
<evidence type="ECO:0000256" key="3">
    <source>
        <dbReference type="ARBA" id="ARBA00023163"/>
    </source>
</evidence>
<feature type="compositionally biased region" description="Low complexity" evidence="5">
    <location>
        <begin position="21"/>
        <end position="35"/>
    </location>
</feature>
<keyword evidence="2 4" id="KW-0238">DNA-binding</keyword>
<dbReference type="RefSeq" id="WP_211909542.1">
    <property type="nucleotide sequence ID" value="NZ_CP036498.1"/>
</dbReference>
<dbReference type="Proteomes" id="UP000682843">
    <property type="component" value="Chromosome"/>
</dbReference>
<name>A0ABX8AD97_9BRAD</name>
<dbReference type="PANTHER" id="PTHR30055">
    <property type="entry name" value="HTH-TYPE TRANSCRIPTIONAL REGULATOR RUTR"/>
    <property type="match status" value="1"/>
</dbReference>
<keyword evidence="8" id="KW-1185">Reference proteome</keyword>
<sequence length="240" mass="25433">MAKSDRTKSPGKPPPARRKPAAQAKRGAKPAAKPGVTESPYHHGDLHVALLKGAQIVLERDGFNGLTLRAVAREAGVSHAAPTHHFGDLTGLLSELAAVGFLNFNAALNAASATGTTPAESGLARARAYLAYARAQPGMYQLMFRTERLDMNRPALKEASNISFASLARVVGVVHAGDVATDALSMTQATQIARTWSLAHGFAMLVLAGRLDYILERLPGKPDAETLFVETLKISVPPPQ</sequence>
<feature type="domain" description="HTH tetR-type" evidence="6">
    <location>
        <begin position="44"/>
        <end position="104"/>
    </location>
</feature>
<dbReference type="EMBL" id="CP036498">
    <property type="protein sequence ID" value="QUS40946.1"/>
    <property type="molecule type" value="Genomic_DNA"/>
</dbReference>
<dbReference type="SUPFAM" id="SSF46689">
    <property type="entry name" value="Homeodomain-like"/>
    <property type="match status" value="1"/>
</dbReference>
<evidence type="ECO:0000259" key="6">
    <source>
        <dbReference type="PROSITE" id="PS50977"/>
    </source>
</evidence>